<keyword evidence="3" id="KW-0378">Hydrolase</keyword>
<dbReference type="Gene3D" id="3.40.50.11980">
    <property type="match status" value="1"/>
</dbReference>
<name>A0A811SIW9_9POAL</name>
<gene>
    <name evidence="7" type="ORF">NCGR_LOCUS65312</name>
</gene>
<dbReference type="EMBL" id="CAJGYO010000159">
    <property type="protein sequence ID" value="CAD6341214.1"/>
    <property type="molecule type" value="Genomic_DNA"/>
</dbReference>
<feature type="region of interest" description="Disordered" evidence="5">
    <location>
        <begin position="37"/>
        <end position="136"/>
    </location>
</feature>
<evidence type="ECO:0000313" key="7">
    <source>
        <dbReference type="EMBL" id="CAD6341214.1"/>
    </source>
</evidence>
<comment type="similarity">
    <text evidence="1">Belongs to the PPR family. P subfamily.</text>
</comment>
<comment type="caution">
    <text evidence="7">The sequence shown here is derived from an EMBL/GenBank/DDBJ whole genome shotgun (WGS) entry which is preliminary data.</text>
</comment>
<evidence type="ECO:0000256" key="3">
    <source>
        <dbReference type="ARBA" id="ARBA00022801"/>
    </source>
</evidence>
<evidence type="ECO:0000256" key="4">
    <source>
        <dbReference type="ARBA" id="ARBA00022833"/>
    </source>
</evidence>
<dbReference type="InterPro" id="IPR031595">
    <property type="entry name" value="PRORP_C"/>
</dbReference>
<dbReference type="GO" id="GO:0004526">
    <property type="term" value="F:ribonuclease P activity"/>
    <property type="evidence" value="ECO:0007669"/>
    <property type="project" value="TreeGrafter"/>
</dbReference>
<evidence type="ECO:0000256" key="1">
    <source>
        <dbReference type="ARBA" id="ARBA00007626"/>
    </source>
</evidence>
<keyword evidence="8" id="KW-1185">Reference proteome</keyword>
<dbReference type="Pfam" id="PF16953">
    <property type="entry name" value="PRORP"/>
    <property type="match status" value="1"/>
</dbReference>
<dbReference type="OrthoDB" id="46913at2759"/>
<keyword evidence="4" id="KW-0862">Zinc</keyword>
<feature type="compositionally biased region" description="Polar residues" evidence="5">
    <location>
        <begin position="77"/>
        <end position="88"/>
    </location>
</feature>
<dbReference type="GO" id="GO:0046872">
    <property type="term" value="F:metal ion binding"/>
    <property type="evidence" value="ECO:0007669"/>
    <property type="project" value="UniProtKB-KW"/>
</dbReference>
<dbReference type="AlphaFoldDB" id="A0A811SIW9"/>
<dbReference type="GO" id="GO:0001682">
    <property type="term" value="P:tRNA 5'-leader removal"/>
    <property type="evidence" value="ECO:0007669"/>
    <property type="project" value="TreeGrafter"/>
</dbReference>
<feature type="compositionally biased region" description="Basic and acidic residues" evidence="5">
    <location>
        <begin position="58"/>
        <end position="75"/>
    </location>
</feature>
<evidence type="ECO:0000313" key="8">
    <source>
        <dbReference type="Proteomes" id="UP000604825"/>
    </source>
</evidence>
<sequence>MAYLSTTVYHRCLLFFLHPPRLPSSLHGEELEARTDAEFGVRGAQGGNRWTRDGNGMRAKESGKVGNSRDEDAGRRNATSKSGNTGSGIASIGPSQKLGPSNQRNLGGSEGDDASGGHVQDLGKNKASLLPGGSKTQPVSIPHFATVVMLKKRLIVKAHMLESGIAPEEAELETLLRASVVGRRGDQLAIIDLDPKETEEFARFVAKLAIKRENLNFENFQKWLEKHGPFEAVVDAANVNAVADAIRQRSRKWPLIVLHNKHLTGEHMKKPGHHKLVEKWKQANSTYATLLAQMMIDAILDDSLQQLSLCILN</sequence>
<feature type="domain" description="PRORP" evidence="6">
    <location>
        <begin position="186"/>
        <end position="289"/>
    </location>
</feature>
<dbReference type="Proteomes" id="UP000604825">
    <property type="component" value="Unassembled WGS sequence"/>
</dbReference>
<dbReference type="PANTHER" id="PTHR13547:SF7">
    <property type="entry name" value="RIBONUCLEASE P"/>
    <property type="match status" value="1"/>
</dbReference>
<protein>
    <recommendedName>
        <fullName evidence="6">PRORP domain-containing protein</fullName>
    </recommendedName>
</protein>
<accession>A0A811SIW9</accession>
<evidence type="ECO:0000256" key="5">
    <source>
        <dbReference type="SAM" id="MobiDB-lite"/>
    </source>
</evidence>
<evidence type="ECO:0000259" key="6">
    <source>
        <dbReference type="Pfam" id="PF16953"/>
    </source>
</evidence>
<dbReference type="PANTHER" id="PTHR13547">
    <property type="match status" value="1"/>
</dbReference>
<evidence type="ECO:0000256" key="2">
    <source>
        <dbReference type="ARBA" id="ARBA00022723"/>
    </source>
</evidence>
<reference evidence="7" key="1">
    <citation type="submission" date="2020-10" db="EMBL/GenBank/DDBJ databases">
        <authorList>
            <person name="Han B."/>
            <person name="Lu T."/>
            <person name="Zhao Q."/>
            <person name="Huang X."/>
            <person name="Zhao Y."/>
        </authorList>
    </citation>
    <scope>NUCLEOTIDE SEQUENCE</scope>
</reference>
<keyword evidence="2" id="KW-0479">Metal-binding</keyword>
<organism evidence="7 8">
    <name type="scientific">Miscanthus lutarioriparius</name>
    <dbReference type="NCBI Taxonomy" id="422564"/>
    <lineage>
        <taxon>Eukaryota</taxon>
        <taxon>Viridiplantae</taxon>
        <taxon>Streptophyta</taxon>
        <taxon>Embryophyta</taxon>
        <taxon>Tracheophyta</taxon>
        <taxon>Spermatophyta</taxon>
        <taxon>Magnoliopsida</taxon>
        <taxon>Liliopsida</taxon>
        <taxon>Poales</taxon>
        <taxon>Poaceae</taxon>
        <taxon>PACMAD clade</taxon>
        <taxon>Panicoideae</taxon>
        <taxon>Andropogonodae</taxon>
        <taxon>Andropogoneae</taxon>
        <taxon>Saccharinae</taxon>
        <taxon>Miscanthus</taxon>
    </lineage>
</organism>
<proteinExistence type="inferred from homology"/>